<dbReference type="InterPro" id="IPR047565">
    <property type="entry name" value="Alpha-macroglob_thiol-ester_cl"/>
</dbReference>
<name>A0A0F9B1K4_9ZZZZ</name>
<accession>A0A0F9B1K4</accession>
<dbReference type="Gene3D" id="1.50.10.20">
    <property type="match status" value="1"/>
</dbReference>
<dbReference type="SUPFAM" id="SSF48239">
    <property type="entry name" value="Terpenoid cyclases/Protein prenyltransferases"/>
    <property type="match status" value="1"/>
</dbReference>
<feature type="non-terminal residue" evidence="1">
    <location>
        <position position="303"/>
    </location>
</feature>
<dbReference type="EMBL" id="LAZR01043200">
    <property type="protein sequence ID" value="KKL07652.1"/>
    <property type="molecule type" value="Genomic_DNA"/>
</dbReference>
<protein>
    <submittedName>
        <fullName evidence="1">Uncharacterized protein</fullName>
    </submittedName>
</protein>
<dbReference type="SMART" id="SM01419">
    <property type="entry name" value="Thiol-ester_cl"/>
    <property type="match status" value="1"/>
</dbReference>
<proteinExistence type="predicted"/>
<dbReference type="InterPro" id="IPR008930">
    <property type="entry name" value="Terpenoid_cyclase/PrenylTrfase"/>
</dbReference>
<evidence type="ECO:0000313" key="1">
    <source>
        <dbReference type="EMBL" id="KKL07652.1"/>
    </source>
</evidence>
<comment type="caution">
    <text evidence="1">The sequence shown here is derived from an EMBL/GenBank/DDBJ whole genome shotgun (WGS) entry which is preliminary data.</text>
</comment>
<sequence length="303" mass="35095">MAHERTPEEWAKIKVDHDTGDYTMKALTDEESDAMQMTFPVYVHGMLKTESFSGVLRPKDTQGVINIRVPAERRPKESRLELRYSPTLAGAMIDALPYTVEYPYGCTEQTLNRFLPTVITQKVLIRMGLDLKELKDKRTNLNAQEIGDDVKRMHDWKRLIGTRRWDGKKWVPRNPVYDPAVVTDMVKAGLERLGSMQCSDGGWGWFSGWRERSYPHTTAVVVHGLRVAQDADVAVVPGMFKRGVQWLKRHQDRQVRMLKNAKTQTKPWKSRASNLDAFIYLVLVEEKIDNKAMREFLYRDRNN</sequence>
<dbReference type="AlphaFoldDB" id="A0A0F9B1K4"/>
<organism evidence="1">
    <name type="scientific">marine sediment metagenome</name>
    <dbReference type="NCBI Taxonomy" id="412755"/>
    <lineage>
        <taxon>unclassified sequences</taxon>
        <taxon>metagenomes</taxon>
        <taxon>ecological metagenomes</taxon>
    </lineage>
</organism>
<reference evidence="1" key="1">
    <citation type="journal article" date="2015" name="Nature">
        <title>Complex archaea that bridge the gap between prokaryotes and eukaryotes.</title>
        <authorList>
            <person name="Spang A."/>
            <person name="Saw J.H."/>
            <person name="Jorgensen S.L."/>
            <person name="Zaremba-Niedzwiedzka K."/>
            <person name="Martijn J."/>
            <person name="Lind A.E."/>
            <person name="van Eijk R."/>
            <person name="Schleper C."/>
            <person name="Guy L."/>
            <person name="Ettema T.J."/>
        </authorList>
    </citation>
    <scope>NUCLEOTIDE SEQUENCE</scope>
</reference>
<gene>
    <name evidence="1" type="ORF">LCGC14_2583860</name>
</gene>